<reference evidence="2" key="1">
    <citation type="submission" date="2018-05" db="EMBL/GenBank/DDBJ databases">
        <title>Leptospira yasudae sp. nov. and Leptospira stimsonii sp. nov., two pathogenic species of the genus Leptospira isolated from environmental sources.</title>
        <authorList>
            <person name="Casanovas-Massana A."/>
            <person name="Hamond C."/>
            <person name="Santos L.A."/>
            <person name="Hacker K.P."/>
            <person name="Balassiano I."/>
            <person name="Medeiros M.A."/>
            <person name="Reis M.G."/>
            <person name="Ko A.I."/>
            <person name="Wunder E.A."/>
        </authorList>
    </citation>
    <scope>NUCLEOTIDE SEQUENCE [LARGE SCALE GENOMIC DNA]</scope>
    <source>
        <strain evidence="2">AMB6-RJ</strain>
    </source>
</reference>
<dbReference type="AlphaFoldDB" id="A0A8B3CP97"/>
<proteinExistence type="predicted"/>
<gene>
    <name evidence="1" type="ORF">DLM78_14830</name>
</gene>
<evidence type="ECO:0000313" key="1">
    <source>
        <dbReference type="EMBL" id="RHX85372.1"/>
    </source>
</evidence>
<accession>A0A8B3CP97</accession>
<dbReference type="EMBL" id="QHCS01000003">
    <property type="protein sequence ID" value="RHX85372.1"/>
    <property type="molecule type" value="Genomic_DNA"/>
</dbReference>
<sequence length="84" mass="9532">MKRLVSNQNSNTLQNGEDSENSLHSILIVEGSGEECFDSFLASFQFDFFQRNSCGKNRIPFIFSGNDFLGYPVQESVKAFVKRI</sequence>
<evidence type="ECO:0000313" key="2">
    <source>
        <dbReference type="Proteomes" id="UP000266669"/>
    </source>
</evidence>
<organism evidence="1 2">
    <name type="scientific">Leptospira stimsonii</name>
    <dbReference type="NCBI Taxonomy" id="2202203"/>
    <lineage>
        <taxon>Bacteria</taxon>
        <taxon>Pseudomonadati</taxon>
        <taxon>Spirochaetota</taxon>
        <taxon>Spirochaetia</taxon>
        <taxon>Leptospirales</taxon>
        <taxon>Leptospiraceae</taxon>
        <taxon>Leptospira</taxon>
    </lineage>
</organism>
<protein>
    <submittedName>
        <fullName evidence="1">Uncharacterized protein</fullName>
    </submittedName>
</protein>
<comment type="caution">
    <text evidence="1">The sequence shown here is derived from an EMBL/GenBank/DDBJ whole genome shotgun (WGS) entry which is preliminary data.</text>
</comment>
<name>A0A8B3CP97_9LEPT</name>
<dbReference type="Proteomes" id="UP000266669">
    <property type="component" value="Unassembled WGS sequence"/>
</dbReference>